<evidence type="ECO:0000256" key="2">
    <source>
        <dbReference type="ARBA" id="ARBA00023141"/>
    </source>
</evidence>
<sequence>MTGEGGGKDKEIILDAREAPEEVLRAARDLGIRRFLGRSPEGGETVQISEEPGGRGLHVVTIESPEDVARVVSVADAGAREILVRSRDWRIIPLENLIAQLQGRGVRLLAEASGGADAELLSGVLERGVDGIVLGAKGVDELTAAVEALSRPPPVSMSTAAVESVELVGMGDRVCVDTASILSAGEGALVGNSASFLFLVHGETLETGYVPARPFRVNAGGVHAYIMLPGGRTKYLSELSAGDRVATVDWRGNVRRAIVGRAKIERRPMAVVRAKSESGSGSILLQYAETIRLVRPDGSPVSIVELSPGDQVLVHVPRRAGRHFGMAVDEFVLEK</sequence>
<dbReference type="InterPro" id="IPR030960">
    <property type="entry name" value="DHQS/DOIS_N"/>
</dbReference>
<organism evidence="5 6">
    <name type="scientific">Conexivisphaera calida</name>
    <dbReference type="NCBI Taxonomy" id="1874277"/>
    <lineage>
        <taxon>Archaea</taxon>
        <taxon>Nitrososphaerota</taxon>
        <taxon>Conexivisphaeria</taxon>
        <taxon>Conexivisphaerales</taxon>
        <taxon>Conexivisphaeraceae</taxon>
        <taxon>Conexivisphaera</taxon>
    </lineage>
</organism>
<dbReference type="Proteomes" id="UP000509448">
    <property type="component" value="Chromosome"/>
</dbReference>
<dbReference type="InterPro" id="IPR056179">
    <property type="entry name" value="DHQS_C"/>
</dbReference>
<dbReference type="KEGG" id="ccai:NAS2_0560"/>
<dbReference type="GeneID" id="55584378"/>
<dbReference type="OrthoDB" id="10265at2157"/>
<keyword evidence="1" id="KW-0028">Amino-acid biosynthesis</keyword>
<keyword evidence="2" id="KW-0057">Aromatic amino acid biosynthesis</keyword>
<dbReference type="Pfam" id="PF01959">
    <property type="entry name" value="DHQS"/>
    <property type="match status" value="1"/>
</dbReference>
<name>A0A4P2VBP5_9ARCH</name>
<evidence type="ECO:0000256" key="1">
    <source>
        <dbReference type="ARBA" id="ARBA00022605"/>
    </source>
</evidence>
<dbReference type="AlphaFoldDB" id="A0A4P2VBP5"/>
<feature type="domain" description="3-dehydroquinate synthase C-terminal" evidence="4">
    <location>
        <begin position="160"/>
        <end position="335"/>
    </location>
</feature>
<gene>
    <name evidence="5" type="ORF">NAS2_0560</name>
</gene>
<dbReference type="GO" id="GO:0009073">
    <property type="term" value="P:aromatic amino acid family biosynthetic process"/>
    <property type="evidence" value="ECO:0007669"/>
    <property type="project" value="UniProtKB-KW"/>
</dbReference>
<evidence type="ECO:0000259" key="4">
    <source>
        <dbReference type="Pfam" id="PF26558"/>
    </source>
</evidence>
<evidence type="ECO:0000313" key="5">
    <source>
        <dbReference type="EMBL" id="BBE41949.1"/>
    </source>
</evidence>
<dbReference type="GO" id="GO:0003856">
    <property type="term" value="F:3-dehydroquinate synthase activity"/>
    <property type="evidence" value="ECO:0007669"/>
    <property type="project" value="InterPro"/>
</dbReference>
<dbReference type="GO" id="GO:0009435">
    <property type="term" value="P:NAD+ biosynthetic process"/>
    <property type="evidence" value="ECO:0007669"/>
    <property type="project" value="InterPro"/>
</dbReference>
<dbReference type="SUPFAM" id="SSF51690">
    <property type="entry name" value="Nicotinate/Quinolinate PRTase C-terminal domain-like"/>
    <property type="match status" value="1"/>
</dbReference>
<keyword evidence="6" id="KW-1185">Reference proteome</keyword>
<accession>A0A4P2VBP5</accession>
<dbReference type="RefSeq" id="WP_174448236.1">
    <property type="nucleotide sequence ID" value="NZ_AP018732.1"/>
</dbReference>
<dbReference type="InterPro" id="IPR002812">
    <property type="entry name" value="DHQS"/>
</dbReference>
<dbReference type="PANTHER" id="PTHR33563">
    <property type="match status" value="1"/>
</dbReference>
<evidence type="ECO:0000313" key="6">
    <source>
        <dbReference type="Proteomes" id="UP000509448"/>
    </source>
</evidence>
<dbReference type="Pfam" id="PF26558">
    <property type="entry name" value="DHQS_2nd"/>
    <property type="match status" value="1"/>
</dbReference>
<proteinExistence type="predicted"/>
<dbReference type="PANTHER" id="PTHR33563:SF1">
    <property type="entry name" value="3-DEHYDROQUINATE SYNTHASE"/>
    <property type="match status" value="1"/>
</dbReference>
<dbReference type="GO" id="GO:0016491">
    <property type="term" value="F:oxidoreductase activity"/>
    <property type="evidence" value="ECO:0007669"/>
    <property type="project" value="InterPro"/>
</dbReference>
<reference evidence="5 6" key="1">
    <citation type="journal article" date="2019" name="ISME J.">
        <title>Isolation and characterization of a thermophilic sulfur- and iron-reducing thaumarchaeote from a terrestrial acidic hot spring.</title>
        <authorList>
            <person name="Kato S."/>
            <person name="Itoh T."/>
            <person name="Yuki M."/>
            <person name="Nagamori M."/>
            <person name="Ohnishi M."/>
            <person name="Uematsu K."/>
            <person name="Suzuki K."/>
            <person name="Takashina T."/>
            <person name="Ohkuma M."/>
        </authorList>
    </citation>
    <scope>NUCLEOTIDE SEQUENCE [LARGE SCALE GENOMIC DNA]</scope>
    <source>
        <strain evidence="5 6">NAS-02</strain>
    </source>
</reference>
<dbReference type="EMBL" id="AP018732">
    <property type="protein sequence ID" value="BBE41949.1"/>
    <property type="molecule type" value="Genomic_DNA"/>
</dbReference>
<dbReference type="InterPro" id="IPR036068">
    <property type="entry name" value="Nicotinate_pribotase-like_C"/>
</dbReference>
<protein>
    <submittedName>
        <fullName evidence="5">3,7-dideoxy-D-threo-hepto-2, 6-diulosonate synthase</fullName>
    </submittedName>
</protein>
<feature type="domain" description="3-dehydroquinate synthase N-terminal" evidence="3">
    <location>
        <begin position="50"/>
        <end position="147"/>
    </location>
</feature>
<dbReference type="GO" id="GO:0008652">
    <property type="term" value="P:amino acid biosynthetic process"/>
    <property type="evidence" value="ECO:0007669"/>
    <property type="project" value="UniProtKB-KW"/>
</dbReference>
<evidence type="ECO:0000259" key="3">
    <source>
        <dbReference type="Pfam" id="PF01959"/>
    </source>
</evidence>